<keyword evidence="1" id="KW-0472">Membrane</keyword>
<keyword evidence="1" id="KW-1133">Transmembrane helix</keyword>
<evidence type="ECO:0000313" key="2">
    <source>
        <dbReference type="EMBL" id="SHI18281.1"/>
    </source>
</evidence>
<protein>
    <submittedName>
        <fullName evidence="2">Uncharacterized protein</fullName>
    </submittedName>
</protein>
<sequence>MKKKKEIIICAIAIIVLFLLLFFFHKYEYKKGNWYLIDSNGNFISNIFYKDKEEK</sequence>
<dbReference type="STRING" id="1121131.SAMN02745229_01902"/>
<evidence type="ECO:0000313" key="3">
    <source>
        <dbReference type="Proteomes" id="UP000184278"/>
    </source>
</evidence>
<reference evidence="3" key="1">
    <citation type="submission" date="2016-11" db="EMBL/GenBank/DDBJ databases">
        <authorList>
            <person name="Varghese N."/>
            <person name="Submissions S."/>
        </authorList>
    </citation>
    <scope>NUCLEOTIDE SEQUENCE [LARGE SCALE GENOMIC DNA]</scope>
    <source>
        <strain evidence="3">DSM 3071</strain>
    </source>
</reference>
<dbReference type="Proteomes" id="UP000184278">
    <property type="component" value="Unassembled WGS sequence"/>
</dbReference>
<proteinExistence type="predicted"/>
<accession>A0A1M5Z275</accession>
<keyword evidence="3" id="KW-1185">Reference proteome</keyword>
<dbReference type="GeneID" id="89508837"/>
<gene>
    <name evidence="2" type="ORF">SAMN02745229_01902</name>
</gene>
<keyword evidence="1" id="KW-0812">Transmembrane</keyword>
<evidence type="ECO:0000256" key="1">
    <source>
        <dbReference type="SAM" id="Phobius"/>
    </source>
</evidence>
<dbReference type="EMBL" id="FQXK01000015">
    <property type="protein sequence ID" value="SHI18281.1"/>
    <property type="molecule type" value="Genomic_DNA"/>
</dbReference>
<name>A0A1M5Z275_BUTFI</name>
<dbReference type="RefSeq" id="WP_167562702.1">
    <property type="nucleotide sequence ID" value="NZ_FQXK01000015.1"/>
</dbReference>
<feature type="transmembrane region" description="Helical" evidence="1">
    <location>
        <begin position="7"/>
        <end position="25"/>
    </location>
</feature>
<organism evidence="2 3">
    <name type="scientific">Butyrivibrio fibrisolvens DSM 3071</name>
    <dbReference type="NCBI Taxonomy" id="1121131"/>
    <lineage>
        <taxon>Bacteria</taxon>
        <taxon>Bacillati</taxon>
        <taxon>Bacillota</taxon>
        <taxon>Clostridia</taxon>
        <taxon>Lachnospirales</taxon>
        <taxon>Lachnospiraceae</taxon>
        <taxon>Butyrivibrio</taxon>
    </lineage>
</organism>
<dbReference type="AlphaFoldDB" id="A0A1M5Z275"/>